<keyword evidence="1" id="KW-0862">Zinc</keyword>
<protein>
    <recommendedName>
        <fullName evidence="3">C2H2-type domain-containing protein</fullName>
    </recommendedName>
</protein>
<accession>A0A8J2KIR0</accession>
<dbReference type="Proteomes" id="UP000708208">
    <property type="component" value="Unassembled WGS sequence"/>
</dbReference>
<dbReference type="GO" id="GO:0008270">
    <property type="term" value="F:zinc ion binding"/>
    <property type="evidence" value="ECO:0007669"/>
    <property type="project" value="UniProtKB-KW"/>
</dbReference>
<keyword evidence="1" id="KW-0863">Zinc-finger</keyword>
<dbReference type="PROSITE" id="PS00028">
    <property type="entry name" value="ZINC_FINGER_C2H2_1"/>
    <property type="match status" value="1"/>
</dbReference>
<keyword evidence="1" id="KW-0479">Metal-binding</keyword>
<dbReference type="EMBL" id="CAJVCH010403647">
    <property type="protein sequence ID" value="CAG7817793.1"/>
    <property type="molecule type" value="Genomic_DNA"/>
</dbReference>
<organism evidence="4 5">
    <name type="scientific">Allacma fusca</name>
    <dbReference type="NCBI Taxonomy" id="39272"/>
    <lineage>
        <taxon>Eukaryota</taxon>
        <taxon>Metazoa</taxon>
        <taxon>Ecdysozoa</taxon>
        <taxon>Arthropoda</taxon>
        <taxon>Hexapoda</taxon>
        <taxon>Collembola</taxon>
        <taxon>Symphypleona</taxon>
        <taxon>Sminthuridae</taxon>
        <taxon>Allacma</taxon>
    </lineage>
</organism>
<evidence type="ECO:0000313" key="5">
    <source>
        <dbReference type="Proteomes" id="UP000708208"/>
    </source>
</evidence>
<evidence type="ECO:0000256" key="2">
    <source>
        <dbReference type="SAM" id="MobiDB-lite"/>
    </source>
</evidence>
<evidence type="ECO:0000313" key="4">
    <source>
        <dbReference type="EMBL" id="CAG7817793.1"/>
    </source>
</evidence>
<reference evidence="4" key="1">
    <citation type="submission" date="2021-06" db="EMBL/GenBank/DDBJ databases">
        <authorList>
            <person name="Hodson N. C."/>
            <person name="Mongue J. A."/>
            <person name="Jaron S. K."/>
        </authorList>
    </citation>
    <scope>NUCLEOTIDE SEQUENCE</scope>
</reference>
<comment type="caution">
    <text evidence="4">The sequence shown here is derived from an EMBL/GenBank/DDBJ whole genome shotgun (WGS) entry which is preliminary data.</text>
</comment>
<feature type="region of interest" description="Disordered" evidence="2">
    <location>
        <begin position="134"/>
        <end position="155"/>
    </location>
</feature>
<dbReference type="InterPro" id="IPR013087">
    <property type="entry name" value="Znf_C2H2_type"/>
</dbReference>
<gene>
    <name evidence="4" type="ORF">AFUS01_LOCUS28339</name>
</gene>
<keyword evidence="5" id="KW-1185">Reference proteome</keyword>
<dbReference type="AlphaFoldDB" id="A0A8J2KIR0"/>
<evidence type="ECO:0000259" key="3">
    <source>
        <dbReference type="PROSITE" id="PS50157"/>
    </source>
</evidence>
<evidence type="ECO:0000256" key="1">
    <source>
        <dbReference type="PROSITE-ProRule" id="PRU00042"/>
    </source>
</evidence>
<dbReference type="PROSITE" id="PS50157">
    <property type="entry name" value="ZINC_FINGER_C2H2_2"/>
    <property type="match status" value="1"/>
</dbReference>
<name>A0A8J2KIR0_9HEXA</name>
<sequence length="253" mass="29113">MQIQAEVNSNELQLDLSVESPLIIPGLMVYVVADPKEVIIIDEDTENYPVHSIYGIALNRGDKSLRFEAPWNDTWEPIKHLERMHDKVQDFQFAVFEYLLNNFLLGELSSIEETWFSKFQELQMHPLDEITELESQEREKGRLQKRPRKSETLPKNIPMKKSTINVKDKTFCCRNCTKRYTTSSNLLRHANTVHRDTNASSNNSFNDQDVVVVISTLSANSSENTVDNRDLSSPTSESNCGEKEILLEQCYPL</sequence>
<feature type="domain" description="C2H2-type" evidence="3">
    <location>
        <begin position="171"/>
        <end position="199"/>
    </location>
</feature>
<proteinExistence type="predicted"/>